<dbReference type="Gene3D" id="3.30.420.10">
    <property type="entry name" value="Ribonuclease H-like superfamily/Ribonuclease H"/>
    <property type="match status" value="1"/>
</dbReference>
<dbReference type="InterPro" id="IPR012337">
    <property type="entry name" value="RNaseH-like_sf"/>
</dbReference>
<evidence type="ECO:0000259" key="3">
    <source>
        <dbReference type="PROSITE" id="PS50158"/>
    </source>
</evidence>
<keyword evidence="1" id="KW-0863">Zinc-finger</keyword>
<dbReference type="Gene3D" id="4.10.60.10">
    <property type="entry name" value="Zinc finger, CCHC-type"/>
    <property type="match status" value="1"/>
</dbReference>
<feature type="region of interest" description="Disordered" evidence="2">
    <location>
        <begin position="338"/>
        <end position="364"/>
    </location>
</feature>
<dbReference type="AlphaFoldDB" id="A0A6L2MLT0"/>
<feature type="region of interest" description="Disordered" evidence="2">
    <location>
        <begin position="658"/>
        <end position="695"/>
    </location>
</feature>
<keyword evidence="1" id="KW-0862">Zinc</keyword>
<sequence length="952" mass="106978">MLMNSSLGERSQDPLALVANHQMTPSYFNTYQSSYNNPQFQQQFSPSQSPQYGSNHPTQHYSATYPSTPHAITYPSAPYLNAYSSTVPKIEYIGRQSSYAAGTSGTKANTSGTRGNYSGQQRVVKCFNCQGEGHMARQCPKLKRKSDATWFREKVLLAEAQGNVYQANNLDAYDSDCDEISTAKAVFMAKLSSYGSNDLSEIRPMLYDENVIAKETNVISNANFEETLMLEEDNFGKRFIPQRELSDEQALHPITDQSASSPIKIVALRELPKEKVFVITTLKNDLRKLKGKDIVDNATTIALRMFKLDPIILAPKVKNNREAHEYYLKHTMEQAAILRKPSGNTKNDRIPRTPSSNEKNKVEVQSRKVKSSLSKWNSDSKNICNEHVKLPVKGAKALCSVYSDCLFDANHAMCLIDHVNSMNVVQIVFWYLDSECSKHMTGDRSQLTNFVHKYLGTVKFGNDQVAKIIAYGDYQIGNVTISRVYYVEGLGHNLFSVGSQGTNLYSLSIGNMMASSPICLLSKATKTKSWLWHRRLSYLNFGAINHLARHGLVRVLPRLKFEKDHLCFACAMGKSKKQSHKPKSEDTSQEKLYLIHMDLYRPMHNGTELVNQTLRDYYEQVCISNETSVAQTPQQNGVVERRIFSVAFPVHVAEASAPVESTGLPSSTTVDQDAPSPSTSQTTPQSQSQTIPLSAKKESHDLEVAHMSNDPYFVILIPEIVFEESSTSDVISTTVHSDAPISKHLRNLENKARLVAHGYRCEDRIDFVESFAPVARLEVVQIVLAFFAHMSMIVYQMDVNKAILNGILHEEISQSPKGIFLNQSKYALESLKKYEMESCDPVDTPMVEKSKLDKDTQRKAVDPTHYRGMVGTLMYLTSSRPDLVYDVCMCAQYQDRPTKKHLHAVKRIFRYLRGTVNRGLWYAKDSSTALIAFADVDHAGCQDTRHSTSGSM</sequence>
<dbReference type="SUPFAM" id="SSF57756">
    <property type="entry name" value="Retrovirus zinc finger-like domains"/>
    <property type="match status" value="1"/>
</dbReference>
<dbReference type="PROSITE" id="PS50158">
    <property type="entry name" value="ZF_CCHC"/>
    <property type="match status" value="1"/>
</dbReference>
<evidence type="ECO:0000256" key="1">
    <source>
        <dbReference type="PROSITE-ProRule" id="PRU00047"/>
    </source>
</evidence>
<gene>
    <name evidence="4" type="ORF">Tci_046287</name>
</gene>
<accession>A0A6L2MLT0</accession>
<evidence type="ECO:0000313" key="4">
    <source>
        <dbReference type="EMBL" id="GEU74309.1"/>
    </source>
</evidence>
<reference evidence="4" key="1">
    <citation type="journal article" date="2019" name="Sci. Rep.">
        <title>Draft genome of Tanacetum cinerariifolium, the natural source of mosquito coil.</title>
        <authorList>
            <person name="Yamashiro T."/>
            <person name="Shiraishi A."/>
            <person name="Satake H."/>
            <person name="Nakayama K."/>
        </authorList>
    </citation>
    <scope>NUCLEOTIDE SEQUENCE</scope>
</reference>
<feature type="region of interest" description="Disordered" evidence="2">
    <location>
        <begin position="38"/>
        <end position="57"/>
    </location>
</feature>
<dbReference type="InterPro" id="IPR036875">
    <property type="entry name" value="Znf_CCHC_sf"/>
</dbReference>
<name>A0A6L2MLT0_TANCI</name>
<feature type="domain" description="CCHC-type" evidence="3">
    <location>
        <begin position="125"/>
        <end position="141"/>
    </location>
</feature>
<dbReference type="InterPro" id="IPR001878">
    <property type="entry name" value="Znf_CCHC"/>
</dbReference>
<dbReference type="Pfam" id="PF22936">
    <property type="entry name" value="Pol_BBD"/>
    <property type="match status" value="1"/>
</dbReference>
<dbReference type="GO" id="GO:0003676">
    <property type="term" value="F:nucleic acid binding"/>
    <property type="evidence" value="ECO:0007669"/>
    <property type="project" value="InterPro"/>
</dbReference>
<dbReference type="InterPro" id="IPR025724">
    <property type="entry name" value="GAG-pre-integrase_dom"/>
</dbReference>
<dbReference type="InterPro" id="IPR054722">
    <property type="entry name" value="PolX-like_BBD"/>
</dbReference>
<dbReference type="InterPro" id="IPR013103">
    <property type="entry name" value="RVT_2"/>
</dbReference>
<dbReference type="SUPFAM" id="SSF53098">
    <property type="entry name" value="Ribonuclease H-like"/>
    <property type="match status" value="1"/>
</dbReference>
<dbReference type="PANTHER" id="PTHR11439">
    <property type="entry name" value="GAG-POL-RELATED RETROTRANSPOSON"/>
    <property type="match status" value="1"/>
</dbReference>
<dbReference type="EMBL" id="BKCJ010006861">
    <property type="protein sequence ID" value="GEU74309.1"/>
    <property type="molecule type" value="Genomic_DNA"/>
</dbReference>
<dbReference type="Pfam" id="PF07727">
    <property type="entry name" value="RVT_2"/>
    <property type="match status" value="1"/>
</dbReference>
<feature type="compositionally biased region" description="Low complexity" evidence="2">
    <location>
        <begin position="675"/>
        <end position="690"/>
    </location>
</feature>
<dbReference type="GO" id="GO:0008270">
    <property type="term" value="F:zinc ion binding"/>
    <property type="evidence" value="ECO:0007669"/>
    <property type="project" value="UniProtKB-KW"/>
</dbReference>
<dbReference type="PANTHER" id="PTHR11439:SF483">
    <property type="entry name" value="PEPTIDE SYNTHASE GLIP-LIKE, PUTATIVE (AFU_ORTHOLOGUE AFUA_3G12920)-RELATED"/>
    <property type="match status" value="1"/>
</dbReference>
<comment type="caution">
    <text evidence="4">The sequence shown here is derived from an EMBL/GenBank/DDBJ whole genome shotgun (WGS) entry which is preliminary data.</text>
</comment>
<proteinExistence type="predicted"/>
<keyword evidence="1" id="KW-0479">Metal-binding</keyword>
<organism evidence="4">
    <name type="scientific">Tanacetum cinerariifolium</name>
    <name type="common">Dalmatian daisy</name>
    <name type="synonym">Chrysanthemum cinerariifolium</name>
    <dbReference type="NCBI Taxonomy" id="118510"/>
    <lineage>
        <taxon>Eukaryota</taxon>
        <taxon>Viridiplantae</taxon>
        <taxon>Streptophyta</taxon>
        <taxon>Embryophyta</taxon>
        <taxon>Tracheophyta</taxon>
        <taxon>Spermatophyta</taxon>
        <taxon>Magnoliopsida</taxon>
        <taxon>eudicotyledons</taxon>
        <taxon>Gunneridae</taxon>
        <taxon>Pentapetalae</taxon>
        <taxon>asterids</taxon>
        <taxon>campanulids</taxon>
        <taxon>Asterales</taxon>
        <taxon>Asteraceae</taxon>
        <taxon>Asteroideae</taxon>
        <taxon>Anthemideae</taxon>
        <taxon>Anthemidinae</taxon>
        <taxon>Tanacetum</taxon>
    </lineage>
</organism>
<dbReference type="SMART" id="SM00343">
    <property type="entry name" value="ZnF_C2HC"/>
    <property type="match status" value="1"/>
</dbReference>
<dbReference type="Pfam" id="PF13976">
    <property type="entry name" value="gag_pre-integrs"/>
    <property type="match status" value="1"/>
</dbReference>
<feature type="compositionally biased region" description="Low complexity" evidence="2">
    <location>
        <begin position="38"/>
        <end position="52"/>
    </location>
</feature>
<dbReference type="Pfam" id="PF00098">
    <property type="entry name" value="zf-CCHC"/>
    <property type="match status" value="1"/>
</dbReference>
<protein>
    <submittedName>
        <fullName evidence="4">Ribonuclease H-like domain-containing protein</fullName>
    </submittedName>
</protein>
<evidence type="ECO:0000256" key="2">
    <source>
        <dbReference type="SAM" id="MobiDB-lite"/>
    </source>
</evidence>
<dbReference type="InterPro" id="IPR036397">
    <property type="entry name" value="RNaseH_sf"/>
</dbReference>